<dbReference type="Proteomes" id="UP000004136">
    <property type="component" value="Unassembled WGS sequence"/>
</dbReference>
<evidence type="ECO:0000256" key="1">
    <source>
        <dbReference type="ARBA" id="ARBA00007529"/>
    </source>
</evidence>
<protein>
    <recommendedName>
        <fullName evidence="4">Proline racemase</fullName>
    </recommendedName>
</protein>
<organism evidence="2 3">
    <name type="scientific">Bacillus cereus HuA2-1</name>
    <dbReference type="NCBI Taxonomy" id="1053201"/>
    <lineage>
        <taxon>Bacteria</taxon>
        <taxon>Bacillati</taxon>
        <taxon>Bacillota</taxon>
        <taxon>Bacilli</taxon>
        <taxon>Bacillales</taxon>
        <taxon>Bacillaceae</taxon>
        <taxon>Bacillus</taxon>
        <taxon>Bacillus cereus group</taxon>
    </lineage>
</organism>
<dbReference type="PANTHER" id="PTHR33442:SF1">
    <property type="entry name" value="TRANS-3-HYDROXY-L-PROLINE DEHYDRATASE"/>
    <property type="match status" value="1"/>
</dbReference>
<dbReference type="HOGENOM" id="CLU_036729_0_0_9"/>
<dbReference type="SUPFAM" id="SSF54506">
    <property type="entry name" value="Diaminopimelate epimerase-like"/>
    <property type="match status" value="1"/>
</dbReference>
<comment type="similarity">
    <text evidence="1">Belongs to the proline racemase family.</text>
</comment>
<dbReference type="PIRSF" id="PIRSF029792">
    <property type="entry name" value="Pro_racemase"/>
    <property type="match status" value="1"/>
</dbReference>
<dbReference type="SFLD" id="SFLDS00028">
    <property type="entry name" value="Proline_Racemase"/>
    <property type="match status" value="1"/>
</dbReference>
<dbReference type="PANTHER" id="PTHR33442">
    <property type="entry name" value="TRANS-3-HYDROXY-L-PROLINE DEHYDRATASE"/>
    <property type="match status" value="1"/>
</dbReference>
<proteinExistence type="inferred from homology"/>
<dbReference type="InterPro" id="IPR008794">
    <property type="entry name" value="Pro_racemase_fam"/>
</dbReference>
<dbReference type="GO" id="GO:0047580">
    <property type="term" value="F:4-hydroxyproline epimerase activity"/>
    <property type="evidence" value="ECO:0007669"/>
    <property type="project" value="TreeGrafter"/>
</dbReference>
<name>J9CE50_BACCE</name>
<dbReference type="FunFam" id="3.10.310.10:FF:000003">
    <property type="entry name" value="Proline racemase"/>
    <property type="match status" value="1"/>
</dbReference>
<reference evidence="2 3" key="1">
    <citation type="submission" date="2012-04" db="EMBL/GenBank/DDBJ databases">
        <title>The Genome Sequence of Bacillus cereus HuA2-1.</title>
        <authorList>
            <consortium name="The Broad Institute Genome Sequencing Platform"/>
            <consortium name="The Broad Institute Genome Sequencing Center for Infectious Disease"/>
            <person name="Feldgarden M."/>
            <person name="Van der Auwera G.A."/>
            <person name="Mahillon J."/>
            <person name="Duprez V."/>
            <person name="Timmery S."/>
            <person name="Mattelet C."/>
            <person name="Dierick K."/>
            <person name="Sun M."/>
            <person name="Yu Z."/>
            <person name="Zhu L."/>
            <person name="Hu X."/>
            <person name="Shank E.B."/>
            <person name="Swiecicka I."/>
            <person name="Hansen B.M."/>
            <person name="Andrup L."/>
            <person name="Young S.K."/>
            <person name="Zeng Q."/>
            <person name="Gargeya S."/>
            <person name="Fitzgerald M."/>
            <person name="Haas B."/>
            <person name="Abouelleil A."/>
            <person name="Alvarado L."/>
            <person name="Arachchi H.M."/>
            <person name="Berlin A."/>
            <person name="Chapman S.B."/>
            <person name="Goldberg J."/>
            <person name="Griggs A."/>
            <person name="Gujja S."/>
            <person name="Hansen M."/>
            <person name="Howarth C."/>
            <person name="Imamovic A."/>
            <person name="Larimer J."/>
            <person name="McCowen C."/>
            <person name="Montmayeur A."/>
            <person name="Murphy C."/>
            <person name="Neiman D."/>
            <person name="Pearson M."/>
            <person name="Priest M."/>
            <person name="Roberts A."/>
            <person name="Saif S."/>
            <person name="Shea T."/>
            <person name="Sisk P."/>
            <person name="Sykes S."/>
            <person name="Wortman J."/>
            <person name="Nusbaum C."/>
            <person name="Birren B."/>
        </authorList>
    </citation>
    <scope>NUCLEOTIDE SEQUENCE [LARGE SCALE GENOMIC DNA]</scope>
    <source>
        <strain evidence="2 3">HuA2-1</strain>
    </source>
</reference>
<accession>J9CE50</accession>
<dbReference type="AlphaFoldDB" id="J9CE50"/>
<evidence type="ECO:0000313" key="3">
    <source>
        <dbReference type="Proteomes" id="UP000004136"/>
    </source>
</evidence>
<dbReference type="Gene3D" id="3.10.310.10">
    <property type="entry name" value="Diaminopimelate Epimerase, Chain A, domain 1"/>
    <property type="match status" value="2"/>
</dbReference>
<evidence type="ECO:0000313" key="2">
    <source>
        <dbReference type="EMBL" id="EJV89309.1"/>
    </source>
</evidence>
<comment type="caution">
    <text evidence="2">The sequence shown here is derived from an EMBL/GenBank/DDBJ whole genome shotgun (WGS) entry which is preliminary data.</text>
</comment>
<sequence length="403" mass="44501">MGPPRFLGGFFRFGCPGGAGCSLMAANCLLYKKVDSSVCFLKKCIQIYTLCVGMILAMKIVSTYRGEIEMKVSKIYTTIDAHVAGEPLRIITGGVPEIKGETQLERRAYCMEHLDHLREVLMYEPRGHHGMYGCIITPPASPHADFGVLFMHNEGWSTMCGHGIIAVITVGIETGMFEVTGEKQKFIIDSPAGEVIAYAKFNGSEVESVSFENVPSFVYKKDVPIKIDDYEFQVDIAFGGAFYAVVDSKEFGLKVDFKDLAAIQTWGGKIKHYIESQMEVKHPLEEDLKGIYGVIFSDEPKGKDATLRNVTIFADGQVDRSPCGTGTSARIATLFEKDALQKREMFIHECITDGQFEGEVLSVTAVDTYEAVVPKVTGNAFITGFHQFVVDPRDDLNRGFLLG</sequence>
<evidence type="ECO:0008006" key="4">
    <source>
        <dbReference type="Google" id="ProtNLM"/>
    </source>
</evidence>
<dbReference type="PATRIC" id="fig|1053201.3.peg.350"/>
<dbReference type="EMBL" id="AHDV01000004">
    <property type="protein sequence ID" value="EJV89309.1"/>
    <property type="molecule type" value="Genomic_DNA"/>
</dbReference>
<gene>
    <name evidence="2" type="ORF">IG3_00344</name>
</gene>
<dbReference type="Pfam" id="PF05544">
    <property type="entry name" value="Pro_racemase"/>
    <property type="match status" value="1"/>
</dbReference>